<keyword evidence="3" id="KW-0813">Transport</keyword>
<dbReference type="Proteomes" id="UP000663852">
    <property type="component" value="Unassembled WGS sequence"/>
</dbReference>
<reference evidence="11" key="1">
    <citation type="submission" date="2021-02" db="EMBL/GenBank/DDBJ databases">
        <authorList>
            <person name="Nowell W R."/>
        </authorList>
    </citation>
    <scope>NUCLEOTIDE SEQUENCE</scope>
</reference>
<evidence type="ECO:0000256" key="6">
    <source>
        <dbReference type="ARBA" id="ARBA00022816"/>
    </source>
</evidence>
<feature type="domain" description="TAP-C" evidence="10">
    <location>
        <begin position="620"/>
        <end position="675"/>
    </location>
</feature>
<dbReference type="SUPFAM" id="SSF54928">
    <property type="entry name" value="RNA-binding domain, RBD"/>
    <property type="match status" value="1"/>
</dbReference>
<dbReference type="InterPro" id="IPR005637">
    <property type="entry name" value="TAP_C_dom"/>
</dbReference>
<dbReference type="OrthoDB" id="25872at2759"/>
<dbReference type="Pfam" id="PF03943">
    <property type="entry name" value="TAP_C"/>
    <property type="match status" value="1"/>
</dbReference>
<dbReference type="EMBL" id="CAJNOJ010000242">
    <property type="protein sequence ID" value="CAF1328707.1"/>
    <property type="molecule type" value="Genomic_DNA"/>
</dbReference>
<evidence type="ECO:0000256" key="5">
    <source>
        <dbReference type="ARBA" id="ARBA00022737"/>
    </source>
</evidence>
<evidence type="ECO:0000313" key="11">
    <source>
        <dbReference type="EMBL" id="CAF1328707.1"/>
    </source>
</evidence>
<evidence type="ECO:0000313" key="12">
    <source>
        <dbReference type="Proteomes" id="UP000663852"/>
    </source>
</evidence>
<evidence type="ECO:0000256" key="2">
    <source>
        <dbReference type="ARBA" id="ARBA00009285"/>
    </source>
</evidence>
<dbReference type="Pfam" id="PF22602">
    <property type="entry name" value="NXF_NTF2"/>
    <property type="match status" value="1"/>
</dbReference>
<dbReference type="CDD" id="cd14342">
    <property type="entry name" value="UBA_TAP-C"/>
    <property type="match status" value="1"/>
</dbReference>
<organism evidence="11 12">
    <name type="scientific">Adineta ricciae</name>
    <name type="common">Rotifer</name>
    <dbReference type="NCBI Taxonomy" id="249248"/>
    <lineage>
        <taxon>Eukaryota</taxon>
        <taxon>Metazoa</taxon>
        <taxon>Spiralia</taxon>
        <taxon>Gnathifera</taxon>
        <taxon>Rotifera</taxon>
        <taxon>Eurotatoria</taxon>
        <taxon>Bdelloidea</taxon>
        <taxon>Adinetida</taxon>
        <taxon>Adinetidae</taxon>
        <taxon>Adineta</taxon>
    </lineage>
</organism>
<dbReference type="Gene3D" id="3.10.450.50">
    <property type="match status" value="1"/>
</dbReference>
<feature type="compositionally biased region" description="Polar residues" evidence="8">
    <location>
        <begin position="77"/>
        <end position="89"/>
    </location>
</feature>
<feature type="domain" description="NTF2" evidence="9">
    <location>
        <begin position="436"/>
        <end position="589"/>
    </location>
</feature>
<comment type="subcellular location">
    <subcellularLocation>
        <location evidence="1">Nucleus</location>
    </subcellularLocation>
</comment>
<dbReference type="PROSITE" id="PS51281">
    <property type="entry name" value="TAP_C"/>
    <property type="match status" value="1"/>
</dbReference>
<evidence type="ECO:0000256" key="7">
    <source>
        <dbReference type="ARBA" id="ARBA00023242"/>
    </source>
</evidence>
<dbReference type="InterPro" id="IPR018222">
    <property type="entry name" value="Nuclear_transport_factor_2_euk"/>
</dbReference>
<dbReference type="GO" id="GO:0016973">
    <property type="term" value="P:poly(A)+ mRNA export from nucleus"/>
    <property type="evidence" value="ECO:0007669"/>
    <property type="project" value="TreeGrafter"/>
</dbReference>
<dbReference type="InterPro" id="IPR012677">
    <property type="entry name" value="Nucleotide-bd_a/b_plait_sf"/>
</dbReference>
<dbReference type="SUPFAM" id="SSF54427">
    <property type="entry name" value="NTF2-like"/>
    <property type="match status" value="1"/>
</dbReference>
<evidence type="ECO:0000256" key="3">
    <source>
        <dbReference type="ARBA" id="ARBA00022448"/>
    </source>
</evidence>
<keyword evidence="6" id="KW-0509">mRNA transport</keyword>
<dbReference type="PANTHER" id="PTHR10662">
    <property type="entry name" value="NUCLEAR RNA EXPORT FACTOR"/>
    <property type="match status" value="1"/>
</dbReference>
<keyword evidence="7" id="KW-0539">Nucleus</keyword>
<evidence type="ECO:0000256" key="1">
    <source>
        <dbReference type="ARBA" id="ARBA00004123"/>
    </source>
</evidence>
<dbReference type="InterPro" id="IPR009060">
    <property type="entry name" value="UBA-like_sf"/>
</dbReference>
<dbReference type="InterPro" id="IPR035979">
    <property type="entry name" value="RBD_domain_sf"/>
</dbReference>
<dbReference type="Gene3D" id="1.10.8.10">
    <property type="entry name" value="DNA helicase RuvA subunit, C-terminal domain"/>
    <property type="match status" value="1"/>
</dbReference>
<sequence length="675" mass="77442">MSNRNNQRTRHHTDPSSSRYNNAKYHQRNGGKNNRPEFSRRQIGSDDVDRLMMSVDDDLTTNGKSQEASSRARACKNNGNRRSTRSTPQLRKAHQNQIGWWRIMVQDAGNIGKERVMTALRAHCPRQFQSYHYYIDQKTKAGIFFVNSQQDADMLKRANGKVEVQSLDILRIIVSRVPSPIPSLDEDIRPHFKDYLINRRFDQQIFKLDLTNLADDEELSSFGIFPQFNKQAFIHEIVDILNRDLHMTRQLDLGSNNIVSLQEFRNLKLNDLGLLSVASNLIKNVDEFDNLKHIPHLAHLFIKNNPITLPNNKRNTSSMDNIIRFDSSFLSFDFVGDEHSSKVRSSTCVVRCGCVVQQKLTFFMKNKPMNKKGNEMLANRKYLISTLSYNKHQKIPQLKRIDNVDLPPMIRFATDIESISLPASVPHCVPNDMQGFLAKFIDEYYRLFDTRGREELHACYHDVCMFSLCISTADSTIVPTRHFKFGNLVVESRNLQKVIDDKRRMMLLRQGKPTVLEFLRTKFPLTKHDGNSFHVDVLSTANNRAVFTVNGLYREVEQSTNGPVRCFQRTFTCAQTAAGVLIVADHIMISNATDSQVSKINSATPSVTVSTSQPLNTHADLENQMILRFSQESGMNIAYSKLCLQENNWNYDKAAEVFLDAKQKNMIPSEAFYKI</sequence>
<comment type="similarity">
    <text evidence="2">Belongs to the NXF family.</text>
</comment>
<dbReference type="PROSITE" id="PS50177">
    <property type="entry name" value="NTF2_DOMAIN"/>
    <property type="match status" value="1"/>
</dbReference>
<dbReference type="InterPro" id="IPR032675">
    <property type="entry name" value="LRR_dom_sf"/>
</dbReference>
<dbReference type="SUPFAM" id="SSF46934">
    <property type="entry name" value="UBA-like"/>
    <property type="match status" value="1"/>
</dbReference>
<proteinExistence type="inferred from homology"/>
<dbReference type="InterPro" id="IPR030217">
    <property type="entry name" value="NXF_fam"/>
</dbReference>
<protein>
    <recommendedName>
        <fullName evidence="13">Nuclear RNA export factor 1-like protein</fullName>
    </recommendedName>
</protein>
<dbReference type="InterPro" id="IPR015245">
    <property type="entry name" value="Tap_RNA-bd"/>
</dbReference>
<dbReference type="GO" id="GO:0005737">
    <property type="term" value="C:cytoplasm"/>
    <property type="evidence" value="ECO:0007669"/>
    <property type="project" value="InterPro"/>
</dbReference>
<comment type="caution">
    <text evidence="11">The sequence shown here is derived from an EMBL/GenBank/DDBJ whole genome shotgun (WGS) entry which is preliminary data.</text>
</comment>
<dbReference type="InterPro" id="IPR032710">
    <property type="entry name" value="NTF2-like_dom_sf"/>
</dbReference>
<dbReference type="FunFam" id="1.10.8.10:FF:000018">
    <property type="entry name" value="Nuclear RNA export factor 1"/>
    <property type="match status" value="1"/>
</dbReference>
<dbReference type="InterPro" id="IPR002075">
    <property type="entry name" value="NTF2_dom"/>
</dbReference>
<dbReference type="GO" id="GO:0003723">
    <property type="term" value="F:RNA binding"/>
    <property type="evidence" value="ECO:0007669"/>
    <property type="project" value="InterPro"/>
</dbReference>
<dbReference type="SMART" id="SM00804">
    <property type="entry name" value="TAP_C"/>
    <property type="match status" value="1"/>
</dbReference>
<keyword evidence="4" id="KW-0433">Leucine-rich repeat</keyword>
<name>A0A815FTQ6_ADIRI</name>
<dbReference type="AlphaFoldDB" id="A0A815FTQ6"/>
<evidence type="ECO:0000256" key="8">
    <source>
        <dbReference type="SAM" id="MobiDB-lite"/>
    </source>
</evidence>
<dbReference type="PANTHER" id="PTHR10662:SF22">
    <property type="entry name" value="NUCLEAR RNA EXPORT FACTOR 1"/>
    <property type="match status" value="1"/>
</dbReference>
<gene>
    <name evidence="11" type="ORF">EDS130_LOCUS32066</name>
</gene>
<dbReference type="GO" id="GO:0005634">
    <property type="term" value="C:nucleus"/>
    <property type="evidence" value="ECO:0007669"/>
    <property type="project" value="UniProtKB-SubCell"/>
</dbReference>
<feature type="region of interest" description="Disordered" evidence="8">
    <location>
        <begin position="1"/>
        <end position="93"/>
    </location>
</feature>
<dbReference type="SUPFAM" id="SSF52058">
    <property type="entry name" value="L domain-like"/>
    <property type="match status" value="1"/>
</dbReference>
<dbReference type="Pfam" id="PF09162">
    <property type="entry name" value="Tap-RNA_bind"/>
    <property type="match status" value="1"/>
</dbReference>
<accession>A0A815FTQ6</accession>
<evidence type="ECO:0000256" key="4">
    <source>
        <dbReference type="ARBA" id="ARBA00022614"/>
    </source>
</evidence>
<feature type="compositionally biased region" description="Polar residues" evidence="8">
    <location>
        <begin position="60"/>
        <end position="69"/>
    </location>
</feature>
<keyword evidence="5" id="KW-0677">Repeat</keyword>
<feature type="compositionally biased region" description="Basic and acidic residues" evidence="8">
    <location>
        <begin position="34"/>
        <end position="50"/>
    </location>
</feature>
<evidence type="ECO:0008006" key="13">
    <source>
        <dbReference type="Google" id="ProtNLM"/>
    </source>
</evidence>
<dbReference type="Gene3D" id="3.30.70.330">
    <property type="match status" value="1"/>
</dbReference>
<dbReference type="Gene3D" id="3.80.10.10">
    <property type="entry name" value="Ribonuclease Inhibitor"/>
    <property type="match status" value="1"/>
</dbReference>
<evidence type="ECO:0000259" key="10">
    <source>
        <dbReference type="PROSITE" id="PS51281"/>
    </source>
</evidence>
<evidence type="ECO:0000259" key="9">
    <source>
        <dbReference type="PROSITE" id="PS50177"/>
    </source>
</evidence>